<evidence type="ECO:0000256" key="1">
    <source>
        <dbReference type="SAM" id="MobiDB-lite"/>
    </source>
</evidence>
<accession>A0A0B6ATT0</accession>
<feature type="compositionally biased region" description="Basic and acidic residues" evidence="1">
    <location>
        <begin position="1"/>
        <end position="38"/>
    </location>
</feature>
<name>A0A0B6ATT0_PRIM2</name>
<dbReference type="RefSeq" id="WP_034649914.1">
    <property type="nucleotide sequence ID" value="NZ_BCVB01000012.1"/>
</dbReference>
<organism evidence="2 3">
    <name type="scientific">Priestia megaterium (strain ATCC 14581 / DSM 32 / CCUG 1817 / JCM 2506 / NBRC 15308 / NCIMB 9376 / NCTC 10342 / NRRL B-14308 / VKM B-512 / Ford 19)</name>
    <name type="common">Bacillus megaterium</name>
    <dbReference type="NCBI Taxonomy" id="1348623"/>
    <lineage>
        <taxon>Bacteria</taxon>
        <taxon>Bacillati</taxon>
        <taxon>Bacillota</taxon>
        <taxon>Bacilli</taxon>
        <taxon>Bacillales</taxon>
        <taxon>Bacillaceae</taxon>
        <taxon>Priestia</taxon>
    </lineage>
</organism>
<reference evidence="2 3" key="1">
    <citation type="journal article" date="2015" name="Genome Announc.">
        <title>Complete genome sequences for 35 biothreat assay-relevant bacillus species.</title>
        <authorList>
            <person name="Johnson S.L."/>
            <person name="Daligault H.E."/>
            <person name="Davenport K.W."/>
            <person name="Jaissle J."/>
            <person name="Frey K.G."/>
            <person name="Ladner J.T."/>
            <person name="Broomall S.M."/>
            <person name="Bishop-Lilly K.A."/>
            <person name="Bruce D.C."/>
            <person name="Gibbons H.S."/>
            <person name="Coyne S.R."/>
            <person name="Lo C.C."/>
            <person name="Meincke L."/>
            <person name="Munk A.C."/>
            <person name="Koroleva G.I."/>
            <person name="Rosenzweig C.N."/>
            <person name="Palacios G.F."/>
            <person name="Redden C.L."/>
            <person name="Minogue T.D."/>
            <person name="Chain P.S."/>
        </authorList>
    </citation>
    <scope>NUCLEOTIDE SEQUENCE [LARGE SCALE GENOMIC DNA]</scope>
    <source>
        <strain evidence="3">ATCC 14581 / DSM 32 / JCM 2506 / NBRC 15308 / NCIMB 9376 / NCTC 10342 / NRRL B-14308 / VKM B-512</strain>
    </source>
</reference>
<evidence type="ECO:0000313" key="3">
    <source>
        <dbReference type="Proteomes" id="UP000031829"/>
    </source>
</evidence>
<dbReference type="HOGENOM" id="CLU_186865_1_0_9"/>
<gene>
    <name evidence="2" type="ORF">BG04_567</name>
</gene>
<feature type="compositionally biased region" description="Basic and acidic residues" evidence="1">
    <location>
        <begin position="46"/>
        <end position="74"/>
    </location>
</feature>
<feature type="region of interest" description="Disordered" evidence="1">
    <location>
        <begin position="1"/>
        <end position="74"/>
    </location>
</feature>
<dbReference type="EMBL" id="CP009920">
    <property type="protein sequence ID" value="AJI24547.1"/>
    <property type="molecule type" value="Genomic_DNA"/>
</dbReference>
<dbReference type="KEGG" id="bmeg:BG04_567"/>
<protein>
    <submittedName>
        <fullName evidence="2">Uncharacterized protein</fullName>
    </submittedName>
</protein>
<dbReference type="Proteomes" id="UP000031829">
    <property type="component" value="Chromosome"/>
</dbReference>
<evidence type="ECO:0000313" key="2">
    <source>
        <dbReference type="EMBL" id="AJI24547.1"/>
    </source>
</evidence>
<proteinExistence type="predicted"/>
<sequence length="74" mass="8906">MTESRKRSPHPQETKSRDHAEHYPTENKTLFDRFKIEQTVDSIPIEEIKIEKEDERNKKKTKNESSTENKYKKS</sequence>
<dbReference type="GeneID" id="93644068"/>
<dbReference type="AlphaFoldDB" id="A0A0B6ATT0"/>